<keyword evidence="2 4" id="KW-0442">Lipid degradation</keyword>
<dbReference type="Pfam" id="PF01734">
    <property type="entry name" value="Patatin"/>
    <property type="match status" value="1"/>
</dbReference>
<feature type="domain" description="PNPLA" evidence="5">
    <location>
        <begin position="4"/>
        <end position="191"/>
    </location>
</feature>
<comment type="caution">
    <text evidence="6">The sequence shown here is derived from an EMBL/GenBank/DDBJ whole genome shotgun (WGS) entry which is preliminary data.</text>
</comment>
<gene>
    <name evidence="6" type="ORF">PBV87_11335</name>
</gene>
<keyword evidence="3 4" id="KW-0443">Lipid metabolism</keyword>
<evidence type="ECO:0000256" key="1">
    <source>
        <dbReference type="ARBA" id="ARBA00022801"/>
    </source>
</evidence>
<evidence type="ECO:0000259" key="5">
    <source>
        <dbReference type="PROSITE" id="PS51635"/>
    </source>
</evidence>
<dbReference type="CDD" id="cd07209">
    <property type="entry name" value="Pat_hypo_Ecoli_Z1214_like"/>
    <property type="match status" value="1"/>
</dbReference>
<feature type="active site" description="Nucleophile" evidence="4">
    <location>
        <position position="37"/>
    </location>
</feature>
<dbReference type="GO" id="GO:0016042">
    <property type="term" value="P:lipid catabolic process"/>
    <property type="evidence" value="ECO:0007669"/>
    <property type="project" value="UniProtKB-UniRule"/>
</dbReference>
<evidence type="ECO:0000313" key="6">
    <source>
        <dbReference type="EMBL" id="MDA3732075.1"/>
    </source>
</evidence>
<evidence type="ECO:0000256" key="4">
    <source>
        <dbReference type="PROSITE-ProRule" id="PRU01161"/>
    </source>
</evidence>
<organism evidence="6 7">
    <name type="scientific">Holtiella tumoricola</name>
    <dbReference type="NCBI Taxonomy" id="3018743"/>
    <lineage>
        <taxon>Bacteria</taxon>
        <taxon>Bacillati</taxon>
        <taxon>Bacillota</taxon>
        <taxon>Clostridia</taxon>
        <taxon>Lachnospirales</taxon>
        <taxon>Cellulosilyticaceae</taxon>
        <taxon>Holtiella</taxon>
    </lineage>
</organism>
<dbReference type="SUPFAM" id="SSF52151">
    <property type="entry name" value="FabD/lysophospholipase-like"/>
    <property type="match status" value="1"/>
</dbReference>
<name>A0AA42DNI0_9FIRM</name>
<dbReference type="Proteomes" id="UP001169242">
    <property type="component" value="Unassembled WGS sequence"/>
</dbReference>
<dbReference type="InterPro" id="IPR050301">
    <property type="entry name" value="NTE"/>
</dbReference>
<keyword evidence="1 4" id="KW-0378">Hydrolase</keyword>
<proteinExistence type="predicted"/>
<dbReference type="InterPro" id="IPR002641">
    <property type="entry name" value="PNPLA_dom"/>
</dbReference>
<dbReference type="EMBL" id="JAQIFT010000045">
    <property type="protein sequence ID" value="MDA3732075.1"/>
    <property type="molecule type" value="Genomic_DNA"/>
</dbReference>
<dbReference type="GO" id="GO:0016787">
    <property type="term" value="F:hydrolase activity"/>
    <property type="evidence" value="ECO:0007669"/>
    <property type="project" value="UniProtKB-UniRule"/>
</dbReference>
<sequence length="402" mass="45511">MLGLALEGGGAKGAFHIGAIKAFLENGYEFDGVVGTSIGAFNGALVSQGDFNKLYELWINLEPSTLFDIDDGYMGKMVQSELSLDMIKYLKNRAKAFIENGGIDTGKLRNVLDQLIDEDKLRTSNRDFGMVTVSIPDFKPVEIYKELIPDGKIKDYIMASASFPGFKLCPLDGKYYIDGGIHDNCPVNLLLRKGYDKIIAIRTSSSDKFSKLDPHNAEIINVLPSEDLGTTLLFTNELIKQNIKLGYYDALKVIRGLKGQRYYIEPVDDEIIWNKLQTLSDEIIFEIGKHLKLPEMNSKRMLFEKIIPTFANLLKLSPTATYQDILIALLEPLATRCSVEKYEIYTLSSFITTIEEHLLKISPSYRKNPHRFKIKRLPLAKLHHPSTEELAYIMLESFYKEL</sequence>
<reference evidence="6" key="1">
    <citation type="journal article" date="2023" name="Int. J. Syst. Evol. Microbiol.">
        <title>&lt;i&gt;Holtiella tumoricola&lt;/i&gt; gen. nov. sp. nov., isolated from a human clinical sample.</title>
        <authorList>
            <person name="Allen-Vercoe E."/>
            <person name="Daigneault M.C."/>
            <person name="Vancuren S.J."/>
            <person name="Cochrane K."/>
            <person name="O'Neal L.L."/>
            <person name="Sankaranarayanan K."/>
            <person name="Lawson P.A."/>
        </authorList>
    </citation>
    <scope>NUCLEOTIDE SEQUENCE</scope>
    <source>
        <strain evidence="6">CC70A</strain>
    </source>
</reference>
<evidence type="ECO:0000313" key="7">
    <source>
        <dbReference type="Proteomes" id="UP001169242"/>
    </source>
</evidence>
<dbReference type="AlphaFoldDB" id="A0AA42DNI0"/>
<dbReference type="InterPro" id="IPR016035">
    <property type="entry name" value="Acyl_Trfase/lysoPLipase"/>
</dbReference>
<accession>A0AA42DNI0</accession>
<dbReference type="PANTHER" id="PTHR14226:SF57">
    <property type="entry name" value="BLR7027 PROTEIN"/>
    <property type="match status" value="1"/>
</dbReference>
<dbReference type="Gene3D" id="3.40.1090.10">
    <property type="entry name" value="Cytosolic phospholipase A2 catalytic domain"/>
    <property type="match status" value="2"/>
</dbReference>
<feature type="active site" description="Proton acceptor" evidence="4">
    <location>
        <position position="178"/>
    </location>
</feature>
<feature type="short sequence motif" description="GXGXXG" evidence="4">
    <location>
        <begin position="8"/>
        <end position="13"/>
    </location>
</feature>
<keyword evidence="7" id="KW-1185">Reference proteome</keyword>
<feature type="short sequence motif" description="GXSXG" evidence="4">
    <location>
        <begin position="35"/>
        <end position="39"/>
    </location>
</feature>
<dbReference type="PROSITE" id="PS51635">
    <property type="entry name" value="PNPLA"/>
    <property type="match status" value="1"/>
</dbReference>
<dbReference type="PANTHER" id="PTHR14226">
    <property type="entry name" value="NEUROPATHY TARGET ESTERASE/SWISS CHEESE D.MELANOGASTER"/>
    <property type="match status" value="1"/>
</dbReference>
<feature type="short sequence motif" description="DGA/G" evidence="4">
    <location>
        <begin position="178"/>
        <end position="180"/>
    </location>
</feature>
<evidence type="ECO:0000256" key="2">
    <source>
        <dbReference type="ARBA" id="ARBA00022963"/>
    </source>
</evidence>
<dbReference type="RefSeq" id="WP_053986227.1">
    <property type="nucleotide sequence ID" value="NZ_JAQIFT010000045.1"/>
</dbReference>
<protein>
    <submittedName>
        <fullName evidence="6">Patatin-like phospholipase family protein</fullName>
    </submittedName>
</protein>
<evidence type="ECO:0000256" key="3">
    <source>
        <dbReference type="ARBA" id="ARBA00023098"/>
    </source>
</evidence>